<gene>
    <name evidence="2" type="ORF">FRZ61_08610</name>
</gene>
<dbReference type="Pfam" id="PF13452">
    <property type="entry name" value="FAS1_DH_region"/>
    <property type="match status" value="1"/>
</dbReference>
<dbReference type="Gene3D" id="3.10.129.10">
    <property type="entry name" value="Hotdog Thioesterase"/>
    <property type="match status" value="2"/>
</dbReference>
<dbReference type="InterPro" id="IPR052741">
    <property type="entry name" value="Mitochondrial_HTD2"/>
</dbReference>
<evidence type="ECO:0000259" key="1">
    <source>
        <dbReference type="Pfam" id="PF13452"/>
    </source>
</evidence>
<proteinExistence type="predicted"/>
<dbReference type="PANTHER" id="PTHR28152:SF1">
    <property type="entry name" value="HYDROXYACYL-THIOESTER DEHYDRATASE TYPE 2, MITOCHONDRIAL"/>
    <property type="match status" value="1"/>
</dbReference>
<protein>
    <recommendedName>
        <fullName evidence="1">FAS1-like dehydratase domain-containing protein</fullName>
    </recommendedName>
</protein>
<reference evidence="2 3" key="1">
    <citation type="submission" date="2019-08" db="EMBL/GenBank/DDBJ databases">
        <title>Hyperibacter terrae gen. nov., sp. nov. and Hyperibacter viscosus sp. nov., two new members in the family Rhodospirillaceae isolated from the rhizosphere of Hypericum perforatum.</title>
        <authorList>
            <person name="Noviana Z."/>
        </authorList>
    </citation>
    <scope>NUCLEOTIDE SEQUENCE [LARGE SCALE GENOMIC DNA]</scope>
    <source>
        <strain evidence="2 3">R5959</strain>
    </source>
</reference>
<accession>A0A5J6MUE5</accession>
<organism evidence="2 3">
    <name type="scientific">Hypericibacter adhaerens</name>
    <dbReference type="NCBI Taxonomy" id="2602016"/>
    <lineage>
        <taxon>Bacteria</taxon>
        <taxon>Pseudomonadati</taxon>
        <taxon>Pseudomonadota</taxon>
        <taxon>Alphaproteobacteria</taxon>
        <taxon>Rhodospirillales</taxon>
        <taxon>Dongiaceae</taxon>
        <taxon>Hypericibacter</taxon>
    </lineage>
</organism>
<dbReference type="SUPFAM" id="SSF54637">
    <property type="entry name" value="Thioesterase/thiol ester dehydrase-isomerase"/>
    <property type="match status" value="1"/>
</dbReference>
<evidence type="ECO:0000313" key="3">
    <source>
        <dbReference type="Proteomes" id="UP000325797"/>
    </source>
</evidence>
<dbReference type="PANTHER" id="PTHR28152">
    <property type="entry name" value="HYDROXYACYL-THIOESTER DEHYDRATASE TYPE 2, MITOCHONDRIAL"/>
    <property type="match status" value="1"/>
</dbReference>
<evidence type="ECO:0000313" key="2">
    <source>
        <dbReference type="EMBL" id="QEX20941.1"/>
    </source>
</evidence>
<dbReference type="OrthoDB" id="7183822at2"/>
<dbReference type="GO" id="GO:0019171">
    <property type="term" value="F:(3R)-hydroxyacyl-[acyl-carrier-protein] dehydratase activity"/>
    <property type="evidence" value="ECO:0007669"/>
    <property type="project" value="TreeGrafter"/>
</dbReference>
<feature type="domain" description="FAS1-like dehydratase" evidence="1">
    <location>
        <begin position="18"/>
        <end position="148"/>
    </location>
</feature>
<dbReference type="InterPro" id="IPR029069">
    <property type="entry name" value="HotDog_dom_sf"/>
</dbReference>
<dbReference type="InterPro" id="IPR039569">
    <property type="entry name" value="FAS1-like_DH_region"/>
</dbReference>
<dbReference type="KEGG" id="hadh:FRZ61_08610"/>
<dbReference type="AlphaFoldDB" id="A0A5J6MUE5"/>
<dbReference type="RefSeq" id="WP_151115140.1">
    <property type="nucleotide sequence ID" value="NZ_CP042582.1"/>
</dbReference>
<name>A0A5J6MUE5_9PROT</name>
<dbReference type="EMBL" id="CP042582">
    <property type="protein sequence ID" value="QEX20941.1"/>
    <property type="molecule type" value="Genomic_DNA"/>
</dbReference>
<dbReference type="Proteomes" id="UP000325797">
    <property type="component" value="Chromosome"/>
</dbReference>
<keyword evidence="3" id="KW-1185">Reference proteome</keyword>
<sequence>MSAKPDRTDGVTKPFPEWIGRRSEAQDLVTERLVRGFRAIFDPHLAPVDSEAAPLGFHWCLSPAIAGMAALGPDGHPAKNLHLPQVPQPRRMWAGGSIETFDVLRTGDLVRRVSTIVDITEKQGRSGSLCFVAVDHDYLTERGLAIRERHDIVYREAAKPGSAAPSTGGDKAAAAPVARSWAIETSPTLLFRYSAITFNGHRIHYDRPYATEVEGYPGLVVHGPLQATLLFNLAAAEGGRAPRRFEYRGLSPAFSGATLAVCAGGPGAENVFWTQGPDGQRHMEARATDA</sequence>